<dbReference type="Proteomes" id="UP000239156">
    <property type="component" value="Unassembled WGS sequence"/>
</dbReference>
<evidence type="ECO:0000313" key="1">
    <source>
        <dbReference type="EMBL" id="POW13748.1"/>
    </source>
</evidence>
<dbReference type="VEuPathDB" id="FungiDB:PSTT_03478"/>
<sequence>MRFSGVESILGWQRFVINAFARRDLIQVVVLHKNKAALNGQIVFRLLLGWDYCHVDSNPKALFILMMLLLSFRSINTQFFRPTQSLSNCICLKGEAKCTPKNYKVLDN</sequence>
<dbReference type="EMBL" id="PKSL01000022">
    <property type="protein sequence ID" value="POW13748.1"/>
    <property type="molecule type" value="Genomic_DNA"/>
</dbReference>
<name>A0A2S4VW68_9BASI</name>
<protein>
    <submittedName>
        <fullName evidence="1">Uncharacterized protein</fullName>
    </submittedName>
</protein>
<keyword evidence="2" id="KW-1185">Reference proteome</keyword>
<comment type="caution">
    <text evidence="1">The sequence shown here is derived from an EMBL/GenBank/DDBJ whole genome shotgun (WGS) entry which is preliminary data.</text>
</comment>
<accession>A0A2S4VW68</accession>
<evidence type="ECO:0000313" key="2">
    <source>
        <dbReference type="Proteomes" id="UP000239156"/>
    </source>
</evidence>
<organism evidence="1 2">
    <name type="scientific">Puccinia striiformis</name>
    <dbReference type="NCBI Taxonomy" id="27350"/>
    <lineage>
        <taxon>Eukaryota</taxon>
        <taxon>Fungi</taxon>
        <taxon>Dikarya</taxon>
        <taxon>Basidiomycota</taxon>
        <taxon>Pucciniomycotina</taxon>
        <taxon>Pucciniomycetes</taxon>
        <taxon>Pucciniales</taxon>
        <taxon>Pucciniaceae</taxon>
        <taxon>Puccinia</taxon>
    </lineage>
</organism>
<proteinExistence type="predicted"/>
<reference evidence="1" key="1">
    <citation type="submission" date="2017-12" db="EMBL/GenBank/DDBJ databases">
        <title>Gene loss provides genomic basis for host adaptation in cereal stripe rust fungi.</title>
        <authorList>
            <person name="Xia C."/>
        </authorList>
    </citation>
    <scope>NUCLEOTIDE SEQUENCE [LARGE SCALE GENOMIC DNA]</scope>
    <source>
        <strain evidence="1">93-210</strain>
    </source>
</reference>
<dbReference type="VEuPathDB" id="FungiDB:PSHT_06196"/>
<gene>
    <name evidence="1" type="ORF">PSTT_03478</name>
</gene>